<dbReference type="InterPro" id="IPR021222">
    <property type="entry name" value="DUF2714"/>
</dbReference>
<proteinExistence type="predicted"/>
<evidence type="ECO:0000313" key="2">
    <source>
        <dbReference type="Proteomes" id="UP001058364"/>
    </source>
</evidence>
<dbReference type="Pfam" id="PF10896">
    <property type="entry name" value="DUF2714"/>
    <property type="match status" value="1"/>
</dbReference>
<sequence>MITNIFKFKKRKKETKENPLLFPFYDIYKNFNETIKKENFISYERLMSSVLIKVGLGFESKEYKEYKKKIQSSISKKEDIKFEFTIISFNVDRKFGDKFLVPIVNDKISSNVDSIDLTKSKEENENNMLKILNEDVLSLIKEGKYIEIFEGLILFHSKQANSLKLFFKEEFISQIRK</sequence>
<evidence type="ECO:0000313" key="1">
    <source>
        <dbReference type="EMBL" id="UWD33872.1"/>
    </source>
</evidence>
<dbReference type="Proteomes" id="UP001058364">
    <property type="component" value="Chromosome"/>
</dbReference>
<protein>
    <submittedName>
        <fullName evidence="1">DUF2714 domain-containing protein</fullName>
    </submittedName>
</protein>
<dbReference type="RefSeq" id="WP_027123313.1">
    <property type="nucleotide sequence ID" value="NZ_CP103423.1"/>
</dbReference>
<accession>A0ABY5TT58</accession>
<dbReference type="EMBL" id="CP103423">
    <property type="protein sequence ID" value="UWD33872.1"/>
    <property type="molecule type" value="Genomic_DNA"/>
</dbReference>
<gene>
    <name evidence="1" type="ORF">NX772_02055</name>
</gene>
<organism evidence="1 2">
    <name type="scientific">Mesomycoplasma molare</name>
    <dbReference type="NCBI Taxonomy" id="171288"/>
    <lineage>
        <taxon>Bacteria</taxon>
        <taxon>Bacillati</taxon>
        <taxon>Mycoplasmatota</taxon>
        <taxon>Mycoplasmoidales</taxon>
        <taxon>Metamycoplasmataceae</taxon>
        <taxon>Mesomycoplasma</taxon>
    </lineage>
</organism>
<reference evidence="1" key="1">
    <citation type="submission" date="2022-08" db="EMBL/GenBank/DDBJ databases">
        <title>Complete genome sequence of Mycoplasma molare type strain H 542.</title>
        <authorList>
            <person name="Spergser J."/>
        </authorList>
    </citation>
    <scope>NUCLEOTIDE SEQUENCE</scope>
    <source>
        <strain evidence="1">H 542</strain>
    </source>
</reference>
<keyword evidence="2" id="KW-1185">Reference proteome</keyword>
<name>A0ABY5TT58_9BACT</name>